<organism evidence="8 9">
    <name type="scientific">Microcella alkaliphila</name>
    <dbReference type="NCBI Taxonomy" id="279828"/>
    <lineage>
        <taxon>Bacteria</taxon>
        <taxon>Bacillati</taxon>
        <taxon>Actinomycetota</taxon>
        <taxon>Actinomycetes</taxon>
        <taxon>Micrococcales</taxon>
        <taxon>Microbacteriaceae</taxon>
        <taxon>Microcella</taxon>
    </lineage>
</organism>
<evidence type="ECO:0000256" key="1">
    <source>
        <dbReference type="ARBA" id="ARBA00008725"/>
    </source>
</evidence>
<protein>
    <recommendedName>
        <fullName evidence="4">Phosphate-binding protein</fullName>
    </recommendedName>
</protein>
<dbReference type="SUPFAM" id="SSF53850">
    <property type="entry name" value="Periplasmic binding protein-like II"/>
    <property type="match status" value="1"/>
</dbReference>
<evidence type="ECO:0000256" key="3">
    <source>
        <dbReference type="ARBA" id="ARBA00022592"/>
    </source>
</evidence>
<dbReference type="GO" id="GO:0035435">
    <property type="term" value="P:phosphate ion transmembrane transport"/>
    <property type="evidence" value="ECO:0007669"/>
    <property type="project" value="InterPro"/>
</dbReference>
<name>A0A0U5BXN1_9MICO</name>
<evidence type="ECO:0000256" key="4">
    <source>
        <dbReference type="PIRNR" id="PIRNR002756"/>
    </source>
</evidence>
<feature type="chain" id="PRO_5038704890" description="Phosphate-binding protein" evidence="6">
    <location>
        <begin position="25"/>
        <end position="371"/>
    </location>
</feature>
<keyword evidence="3 4" id="KW-0592">Phosphate transport</keyword>
<dbReference type="RefSeq" id="WP_096422991.1">
    <property type="nucleotide sequence ID" value="NZ_AP017315.1"/>
</dbReference>
<dbReference type="Gene3D" id="3.40.190.10">
    <property type="entry name" value="Periplasmic binding protein-like II"/>
    <property type="match status" value="2"/>
</dbReference>
<evidence type="ECO:0000313" key="9">
    <source>
        <dbReference type="Proteomes" id="UP000218965"/>
    </source>
</evidence>
<sequence length="371" mass="37695">MNIKRAGSFTALLAAGALVLTGCATNESDEPTTPAEPGAEAPAGLSGTLVGAGASSIGAAMEGWIAEFQTANPDVTVNYDPSGSGAGRETFAGGGSAFAGSDRAFRTTELEEITFEACAPDSGIVQLPVYISPIAVIFNVDGIESLNMDADTIAGIFAGEITNWNDEAIASQNEGVDLPDLRITPVNRSDSSGTTENFVDYLAQAAPSVWTFDVSGDWPTELAAGEAAQGTSGVVDAVTNGTGTIGYADASRAGGLGQVSVLVGDTYVPFSPEAAAAVVDDSELQEGRADFDLTFDLNRNTADSGAYPIVLVAYLITCETFADSAQAELTQAFLRYVASDAGQANAAENAGSAPISATLSGQVNAAIDVIS</sequence>
<keyword evidence="2 4" id="KW-0813">Transport</keyword>
<reference evidence="9" key="1">
    <citation type="submission" date="2015-12" db="EMBL/GenBank/DDBJ databases">
        <authorList>
            <person name="Shamseldin A."/>
            <person name="Moawad H."/>
            <person name="Abd El-Rahim W.M."/>
            <person name="Sadowsky M.J."/>
        </authorList>
    </citation>
    <scope>NUCLEOTIDE SEQUENCE [LARGE SCALE GENOMIC DNA]</scope>
    <source>
        <strain evidence="9">JAM AC0309</strain>
    </source>
</reference>
<comment type="similarity">
    <text evidence="1 4">Belongs to the PstS family.</text>
</comment>
<feature type="region of interest" description="Disordered" evidence="5">
    <location>
        <begin position="25"/>
        <end position="45"/>
    </location>
</feature>
<dbReference type="EMBL" id="AP017315">
    <property type="protein sequence ID" value="BAU33261.1"/>
    <property type="molecule type" value="Genomic_DNA"/>
</dbReference>
<dbReference type="PANTHER" id="PTHR42996">
    <property type="entry name" value="PHOSPHATE-BINDING PROTEIN PSTS"/>
    <property type="match status" value="1"/>
</dbReference>
<accession>A0A0U5BXN1</accession>
<dbReference type="InterPro" id="IPR024370">
    <property type="entry name" value="PBP_domain"/>
</dbReference>
<dbReference type="InterPro" id="IPR005673">
    <property type="entry name" value="ABC_phos-bd_PstS"/>
</dbReference>
<evidence type="ECO:0000313" key="8">
    <source>
        <dbReference type="EMBL" id="BAU33261.1"/>
    </source>
</evidence>
<reference evidence="8 9" key="2">
    <citation type="submission" date="2016-01" db="EMBL/GenBank/DDBJ databases">
        <title>Microcella alkaliphila JAM AC0309 whole genome shotgun sequence.</title>
        <authorList>
            <person name="Kurata A."/>
            <person name="Hirose Y."/>
            <person name="Kishimoto N."/>
            <person name="Kobayashi T."/>
        </authorList>
    </citation>
    <scope>NUCLEOTIDE SEQUENCE [LARGE SCALE GENOMIC DNA]</scope>
    <source>
        <strain evidence="8 9">JAM AC0309</strain>
    </source>
</reference>
<evidence type="ECO:0000259" key="7">
    <source>
        <dbReference type="Pfam" id="PF12849"/>
    </source>
</evidence>
<feature type="signal peptide" evidence="6">
    <location>
        <begin position="1"/>
        <end position="24"/>
    </location>
</feature>
<gene>
    <name evidence="8" type="ORF">MalAC0309_2420</name>
</gene>
<evidence type="ECO:0000256" key="2">
    <source>
        <dbReference type="ARBA" id="ARBA00022448"/>
    </source>
</evidence>
<evidence type="ECO:0000256" key="6">
    <source>
        <dbReference type="SAM" id="SignalP"/>
    </source>
</evidence>
<keyword evidence="6" id="KW-0732">Signal</keyword>
<feature type="compositionally biased region" description="Low complexity" evidence="5">
    <location>
        <begin position="25"/>
        <end position="44"/>
    </location>
</feature>
<dbReference type="KEGG" id="malk:MalAC0309_2420"/>
<dbReference type="AlphaFoldDB" id="A0A0U5BXN1"/>
<dbReference type="GO" id="GO:0043190">
    <property type="term" value="C:ATP-binding cassette (ABC) transporter complex"/>
    <property type="evidence" value="ECO:0007669"/>
    <property type="project" value="InterPro"/>
</dbReference>
<dbReference type="OrthoDB" id="9801510at2"/>
<dbReference type="PIRSF" id="PIRSF002756">
    <property type="entry name" value="PstS"/>
    <property type="match status" value="1"/>
</dbReference>
<dbReference type="Pfam" id="PF12849">
    <property type="entry name" value="PBP_like_2"/>
    <property type="match status" value="1"/>
</dbReference>
<dbReference type="InterPro" id="IPR050962">
    <property type="entry name" value="Phosphate-bind_PstS"/>
</dbReference>
<dbReference type="PROSITE" id="PS51257">
    <property type="entry name" value="PROKAR_LIPOPROTEIN"/>
    <property type="match status" value="1"/>
</dbReference>
<dbReference type="CDD" id="cd13565">
    <property type="entry name" value="PBP2_PstS"/>
    <property type="match status" value="1"/>
</dbReference>
<evidence type="ECO:0000256" key="5">
    <source>
        <dbReference type="SAM" id="MobiDB-lite"/>
    </source>
</evidence>
<dbReference type="PANTHER" id="PTHR42996:SF1">
    <property type="entry name" value="PHOSPHATE-BINDING PROTEIN PSTS"/>
    <property type="match status" value="1"/>
</dbReference>
<dbReference type="Proteomes" id="UP000218965">
    <property type="component" value="Chromosome"/>
</dbReference>
<dbReference type="GO" id="GO:0042301">
    <property type="term" value="F:phosphate ion binding"/>
    <property type="evidence" value="ECO:0007669"/>
    <property type="project" value="InterPro"/>
</dbReference>
<proteinExistence type="inferred from homology"/>
<feature type="domain" description="PBP" evidence="7">
    <location>
        <begin position="39"/>
        <end position="340"/>
    </location>
</feature>